<evidence type="ECO:0000313" key="3">
    <source>
        <dbReference type="Proteomes" id="UP001322277"/>
    </source>
</evidence>
<dbReference type="AlphaFoldDB" id="A0AAX4IWT9"/>
<dbReference type="KEGG" id="cdet:87949234"/>
<dbReference type="EMBL" id="CP137312">
    <property type="protein sequence ID" value="WQF87720.1"/>
    <property type="molecule type" value="Genomic_DNA"/>
</dbReference>
<feature type="region of interest" description="Disordered" evidence="1">
    <location>
        <begin position="198"/>
        <end position="234"/>
    </location>
</feature>
<name>A0AAX4IWT9_9PEZI</name>
<feature type="compositionally biased region" description="Low complexity" evidence="1">
    <location>
        <begin position="214"/>
        <end position="226"/>
    </location>
</feature>
<feature type="region of interest" description="Disordered" evidence="1">
    <location>
        <begin position="101"/>
        <end position="178"/>
    </location>
</feature>
<sequence length="268" mass="26729">MAAACPPATYAALVAVTATPETHVMWTVVVLSVKCAALAVDTATPDIHAQKRGSAERWAAAMGLAQGSVGSERQAAVCCPGGGYCDAGHTCTEEGKCRKSVETGNAGGDAKRSTTSSQQQSRTASFPETTPPLEDLPEPTQALLTTTSSTSIRKGGEIDFEATLTPSTRAGDQTWTPTNRASATATLLGSNNICKRAKGGSGGGNSGGGGGSGDSDSGSSSGTTTKPGDDGGAAGCPSAAVRVLGRLSTCMVLVEVAAVAWGAAMLSW</sequence>
<dbReference type="RefSeq" id="XP_062784941.1">
    <property type="nucleotide sequence ID" value="XM_062928890.1"/>
</dbReference>
<evidence type="ECO:0000256" key="1">
    <source>
        <dbReference type="SAM" id="MobiDB-lite"/>
    </source>
</evidence>
<gene>
    <name evidence="2" type="ORF">CDEST_12734</name>
</gene>
<feature type="compositionally biased region" description="Low complexity" evidence="1">
    <location>
        <begin position="113"/>
        <end position="133"/>
    </location>
</feature>
<keyword evidence="3" id="KW-1185">Reference proteome</keyword>
<evidence type="ECO:0000313" key="2">
    <source>
        <dbReference type="EMBL" id="WQF87720.1"/>
    </source>
</evidence>
<organism evidence="2 3">
    <name type="scientific">Colletotrichum destructivum</name>
    <dbReference type="NCBI Taxonomy" id="34406"/>
    <lineage>
        <taxon>Eukaryota</taxon>
        <taxon>Fungi</taxon>
        <taxon>Dikarya</taxon>
        <taxon>Ascomycota</taxon>
        <taxon>Pezizomycotina</taxon>
        <taxon>Sordariomycetes</taxon>
        <taxon>Hypocreomycetidae</taxon>
        <taxon>Glomerellales</taxon>
        <taxon>Glomerellaceae</taxon>
        <taxon>Colletotrichum</taxon>
        <taxon>Colletotrichum destructivum species complex</taxon>
    </lineage>
</organism>
<proteinExistence type="predicted"/>
<reference evidence="3" key="1">
    <citation type="journal article" date="2023" name="bioRxiv">
        <title>Complete genome of the Medicago anthracnose fungus, Colletotrichum destructivum, reveals a mini-chromosome-like region within a core chromosome.</title>
        <authorList>
            <person name="Lapalu N."/>
            <person name="Simon A."/>
            <person name="Lu A."/>
            <person name="Plaumann P.-L."/>
            <person name="Amselem J."/>
            <person name="Pigne S."/>
            <person name="Auger A."/>
            <person name="Koch C."/>
            <person name="Dallery J.-F."/>
            <person name="O'Connell R.J."/>
        </authorList>
    </citation>
    <scope>NUCLEOTIDE SEQUENCE [LARGE SCALE GENOMIC DNA]</scope>
    <source>
        <strain evidence="3">CBS 520.97</strain>
    </source>
</reference>
<dbReference type="GeneID" id="87949234"/>
<accession>A0AAX4IWT9</accession>
<feature type="compositionally biased region" description="Polar residues" evidence="1">
    <location>
        <begin position="164"/>
        <end position="178"/>
    </location>
</feature>
<feature type="compositionally biased region" description="Gly residues" evidence="1">
    <location>
        <begin position="199"/>
        <end position="213"/>
    </location>
</feature>
<protein>
    <submittedName>
        <fullName evidence="2">Uncharacterized protein</fullName>
    </submittedName>
</protein>
<dbReference type="Proteomes" id="UP001322277">
    <property type="component" value="Chromosome 8"/>
</dbReference>